<keyword evidence="3" id="KW-1185">Reference proteome</keyword>
<keyword evidence="1" id="KW-0812">Transmembrane</keyword>
<keyword evidence="1" id="KW-1133">Transmembrane helix</keyword>
<reference evidence="2" key="1">
    <citation type="submission" date="2023-08" db="EMBL/GenBank/DDBJ databases">
        <authorList>
            <person name="Audoor S."/>
            <person name="Bilcke G."/>
        </authorList>
    </citation>
    <scope>NUCLEOTIDE SEQUENCE</scope>
</reference>
<protein>
    <submittedName>
        <fullName evidence="2">Uncharacterized protein</fullName>
    </submittedName>
</protein>
<evidence type="ECO:0000256" key="1">
    <source>
        <dbReference type="SAM" id="Phobius"/>
    </source>
</evidence>
<dbReference type="AlphaFoldDB" id="A0AAD2CNS2"/>
<evidence type="ECO:0000313" key="3">
    <source>
        <dbReference type="Proteomes" id="UP001295423"/>
    </source>
</evidence>
<feature type="transmembrane region" description="Helical" evidence="1">
    <location>
        <begin position="33"/>
        <end position="52"/>
    </location>
</feature>
<dbReference type="Proteomes" id="UP001295423">
    <property type="component" value="Unassembled WGS sequence"/>
</dbReference>
<keyword evidence="1" id="KW-0472">Membrane</keyword>
<organism evidence="2 3">
    <name type="scientific">Cylindrotheca closterium</name>
    <dbReference type="NCBI Taxonomy" id="2856"/>
    <lineage>
        <taxon>Eukaryota</taxon>
        <taxon>Sar</taxon>
        <taxon>Stramenopiles</taxon>
        <taxon>Ochrophyta</taxon>
        <taxon>Bacillariophyta</taxon>
        <taxon>Bacillariophyceae</taxon>
        <taxon>Bacillariophycidae</taxon>
        <taxon>Bacillariales</taxon>
        <taxon>Bacillariaceae</taxon>
        <taxon>Cylindrotheca</taxon>
    </lineage>
</organism>
<comment type="caution">
    <text evidence="2">The sequence shown here is derived from an EMBL/GenBank/DDBJ whole genome shotgun (WGS) entry which is preliminary data.</text>
</comment>
<dbReference type="EMBL" id="CAKOGP040001001">
    <property type="protein sequence ID" value="CAJ1941135.1"/>
    <property type="molecule type" value="Genomic_DNA"/>
</dbReference>
<accession>A0AAD2CNS2</accession>
<gene>
    <name evidence="2" type="ORF">CYCCA115_LOCUS7370</name>
</gene>
<feature type="transmembrane region" description="Helical" evidence="1">
    <location>
        <begin position="119"/>
        <end position="140"/>
    </location>
</feature>
<evidence type="ECO:0000313" key="2">
    <source>
        <dbReference type="EMBL" id="CAJ1941135.1"/>
    </source>
</evidence>
<feature type="transmembrane region" description="Helical" evidence="1">
    <location>
        <begin position="80"/>
        <end position="98"/>
    </location>
</feature>
<name>A0AAD2CNS2_9STRA</name>
<proteinExistence type="predicted"/>
<sequence length="239" mass="25927">MTSSLPSFSSVQLPSSIKLQFPISNIAQAVRQVWWAFPLLLAAIPLYCVAQGTCPSMPHWWPVVSIQDIGAASSSSTPSLYRWVVSGFLSSNVWYFLSGGWLLSFSRSSGSQVGKFRPLGAWMLTAGLMSSIYHSVQAIIGVNAVTETLAYVDHGIALAAGCFYMDTCGLPSKRVWAIGLSGIACLATPNTPQAYAILHSIWHFLSAAAATLWAIEGHAGKINKQNEVRLERIMRLVHL</sequence>